<dbReference type="InterPro" id="IPR035979">
    <property type="entry name" value="RBD_domain_sf"/>
</dbReference>
<dbReference type="InterPro" id="IPR034819">
    <property type="entry name" value="CPEB"/>
</dbReference>
<dbReference type="WBParaSite" id="GPUH_0002001601-mRNA-1">
    <property type="protein sequence ID" value="GPUH_0002001601-mRNA-1"/>
    <property type="gene ID" value="GPUH_0002001601"/>
</dbReference>
<dbReference type="SUPFAM" id="SSF54928">
    <property type="entry name" value="RNA-binding domain, RBD"/>
    <property type="match status" value="1"/>
</dbReference>
<dbReference type="GO" id="GO:0008135">
    <property type="term" value="F:translation factor activity, RNA binding"/>
    <property type="evidence" value="ECO:0007669"/>
    <property type="project" value="TreeGrafter"/>
</dbReference>
<dbReference type="GO" id="GO:2000766">
    <property type="term" value="P:negative regulation of cytoplasmic translation"/>
    <property type="evidence" value="ECO:0007669"/>
    <property type="project" value="TreeGrafter"/>
</dbReference>
<dbReference type="GO" id="GO:0043005">
    <property type="term" value="C:neuron projection"/>
    <property type="evidence" value="ECO:0007669"/>
    <property type="project" value="TreeGrafter"/>
</dbReference>
<protein>
    <submittedName>
        <fullName evidence="4">RRM domain-containing protein</fullName>
    </submittedName>
</protein>
<evidence type="ECO:0000259" key="1">
    <source>
        <dbReference type="Pfam" id="PF16367"/>
    </source>
</evidence>
<dbReference type="GO" id="GO:0000900">
    <property type="term" value="F:mRNA regulatory element binding translation repressor activity"/>
    <property type="evidence" value="ECO:0007669"/>
    <property type="project" value="TreeGrafter"/>
</dbReference>
<proteinExistence type="predicted"/>
<dbReference type="PANTHER" id="PTHR12566:SF12">
    <property type="entry name" value="TRANSLATIONAL REGULATOR ORB2"/>
    <property type="match status" value="1"/>
</dbReference>
<dbReference type="Proteomes" id="UP000271098">
    <property type="component" value="Unassembled WGS sequence"/>
</dbReference>
<evidence type="ECO:0000313" key="2">
    <source>
        <dbReference type="EMBL" id="VDN35056.1"/>
    </source>
</evidence>
<dbReference type="AlphaFoldDB" id="A0A183EGA0"/>
<dbReference type="Pfam" id="PF16367">
    <property type="entry name" value="RRM_7"/>
    <property type="match status" value="1"/>
</dbReference>
<name>A0A183EGA0_9BILA</name>
<dbReference type="GO" id="GO:0005634">
    <property type="term" value="C:nucleus"/>
    <property type="evidence" value="ECO:0007669"/>
    <property type="project" value="TreeGrafter"/>
</dbReference>
<evidence type="ECO:0000313" key="3">
    <source>
        <dbReference type="Proteomes" id="UP000271098"/>
    </source>
</evidence>
<keyword evidence="3" id="KW-1185">Reference proteome</keyword>
<dbReference type="GO" id="GO:0043022">
    <property type="term" value="F:ribosome binding"/>
    <property type="evidence" value="ECO:0007669"/>
    <property type="project" value="TreeGrafter"/>
</dbReference>
<dbReference type="Gene3D" id="3.30.70.330">
    <property type="match status" value="1"/>
</dbReference>
<reference evidence="2 3" key="2">
    <citation type="submission" date="2018-11" db="EMBL/GenBank/DDBJ databases">
        <authorList>
            <consortium name="Pathogen Informatics"/>
        </authorList>
    </citation>
    <scope>NUCLEOTIDE SEQUENCE [LARGE SCALE GENOMIC DNA]</scope>
</reference>
<reference evidence="4" key="1">
    <citation type="submission" date="2016-06" db="UniProtKB">
        <authorList>
            <consortium name="WormBaseParasite"/>
        </authorList>
    </citation>
    <scope>IDENTIFICATION</scope>
</reference>
<dbReference type="InterPro" id="IPR000504">
    <property type="entry name" value="RRM_dom"/>
</dbReference>
<sequence length="211" mass="23545">MLIPFIGYQGYCEFCLKSIHYVFAVGNSVLLGLEAIVRSAAGAEALTTMMNADQNLSLVMAINNDERALTDARERFDATENNLFAIDYPVALNSDVIATQGQNIWSVGQQDCFGKILFSRKVFIGGLPPFISINVLTSFFAQFGENKIDWPYRRGDMDLYPPNGLFTAAFLSVQIKPWLLSDRFYISKDILAISERYSVFVGGVPRTARAR</sequence>
<dbReference type="GO" id="GO:0005737">
    <property type="term" value="C:cytoplasm"/>
    <property type="evidence" value="ECO:0007669"/>
    <property type="project" value="TreeGrafter"/>
</dbReference>
<accession>A0A183EGA0</accession>
<organism evidence="4">
    <name type="scientific">Gongylonema pulchrum</name>
    <dbReference type="NCBI Taxonomy" id="637853"/>
    <lineage>
        <taxon>Eukaryota</taxon>
        <taxon>Metazoa</taxon>
        <taxon>Ecdysozoa</taxon>
        <taxon>Nematoda</taxon>
        <taxon>Chromadorea</taxon>
        <taxon>Rhabditida</taxon>
        <taxon>Spirurina</taxon>
        <taxon>Spiruromorpha</taxon>
        <taxon>Spiruroidea</taxon>
        <taxon>Gongylonematidae</taxon>
        <taxon>Gongylonema</taxon>
    </lineage>
</organism>
<dbReference type="OrthoDB" id="10033548at2759"/>
<dbReference type="InterPro" id="IPR012677">
    <property type="entry name" value="Nucleotide-bd_a/b_plait_sf"/>
</dbReference>
<dbReference type="GO" id="GO:0003730">
    <property type="term" value="F:mRNA 3'-UTR binding"/>
    <property type="evidence" value="ECO:0007669"/>
    <property type="project" value="InterPro"/>
</dbReference>
<evidence type="ECO:0000313" key="4">
    <source>
        <dbReference type="WBParaSite" id="GPUH_0002001601-mRNA-1"/>
    </source>
</evidence>
<dbReference type="GO" id="GO:0045202">
    <property type="term" value="C:synapse"/>
    <property type="evidence" value="ECO:0007669"/>
    <property type="project" value="TreeGrafter"/>
</dbReference>
<dbReference type="PANTHER" id="PTHR12566">
    <property type="entry name" value="CYTOPLASMIC POLYADENYLATION ELEMENT BINDING PROTEIN CPEB"/>
    <property type="match status" value="1"/>
</dbReference>
<dbReference type="EMBL" id="UYRT01089552">
    <property type="protein sequence ID" value="VDN35056.1"/>
    <property type="molecule type" value="Genomic_DNA"/>
</dbReference>
<gene>
    <name evidence="2" type="ORF">GPUH_LOCUS19991</name>
</gene>
<feature type="domain" description="RRM" evidence="1">
    <location>
        <begin position="119"/>
        <end position="154"/>
    </location>
</feature>